<dbReference type="PANTHER" id="PTHR21266">
    <property type="entry name" value="IRON-SULFUR DOMAIN CONTAINING PROTEIN"/>
    <property type="match status" value="1"/>
</dbReference>
<dbReference type="Pfam" id="PF02627">
    <property type="entry name" value="CMD"/>
    <property type="match status" value="1"/>
</dbReference>
<dbReference type="RefSeq" id="WP_168108170.1">
    <property type="nucleotide sequence ID" value="NZ_VTOX01000005.1"/>
</dbReference>
<sequence length="206" mass="22481">MSDALNHLVKARPEAMGHYFAFLKDCGSRLDPKTRNLISVITKVHARTERGLRQYLARALREGCTRDEVLDALLMAMPALGLAKIVWAVDVMLAMDLPQPAASAGAPSRWHDLAAEDTIAAGATQRIERDGRAVFAHRGAQGWRVFDARCPHEGNAIALAALDGNTLTCPRHGWRFDVRSGACTQGQRPLQSLECRVAGGTLQACW</sequence>
<dbReference type="InterPro" id="IPR003779">
    <property type="entry name" value="CMD-like"/>
</dbReference>
<dbReference type="SUPFAM" id="SSF69118">
    <property type="entry name" value="AhpD-like"/>
    <property type="match status" value="1"/>
</dbReference>
<dbReference type="InterPro" id="IPR036922">
    <property type="entry name" value="Rieske_2Fe-2S_sf"/>
</dbReference>
<dbReference type="Proteomes" id="UP000521868">
    <property type="component" value="Unassembled WGS sequence"/>
</dbReference>
<evidence type="ECO:0000256" key="1">
    <source>
        <dbReference type="ARBA" id="ARBA00022714"/>
    </source>
</evidence>
<keyword evidence="5" id="KW-0411">Iron-sulfur</keyword>
<dbReference type="AlphaFoldDB" id="A0A7X6DH28"/>
<dbReference type="Gene3D" id="2.102.10.10">
    <property type="entry name" value="Rieske [2Fe-2S] iron-sulphur domain"/>
    <property type="match status" value="1"/>
</dbReference>
<evidence type="ECO:0000256" key="4">
    <source>
        <dbReference type="ARBA" id="ARBA00023004"/>
    </source>
</evidence>
<evidence type="ECO:0000313" key="8">
    <source>
        <dbReference type="Proteomes" id="UP000521868"/>
    </source>
</evidence>
<dbReference type="CDD" id="cd03467">
    <property type="entry name" value="Rieske"/>
    <property type="match status" value="1"/>
</dbReference>
<evidence type="ECO:0000259" key="6">
    <source>
        <dbReference type="PROSITE" id="PS51296"/>
    </source>
</evidence>
<dbReference type="PROSITE" id="PS51296">
    <property type="entry name" value="RIESKE"/>
    <property type="match status" value="1"/>
</dbReference>
<accession>A0A7X6DH28</accession>
<proteinExistence type="predicted"/>
<name>A0A7X6DH28_9BURK</name>
<evidence type="ECO:0000256" key="2">
    <source>
        <dbReference type="ARBA" id="ARBA00022723"/>
    </source>
</evidence>
<evidence type="ECO:0000313" key="7">
    <source>
        <dbReference type="EMBL" id="NKE67034.1"/>
    </source>
</evidence>
<dbReference type="InterPro" id="IPR017941">
    <property type="entry name" value="Rieske_2Fe-2S"/>
</dbReference>
<feature type="domain" description="Rieske" evidence="6">
    <location>
        <begin position="110"/>
        <end position="204"/>
    </location>
</feature>
<evidence type="ECO:0000256" key="3">
    <source>
        <dbReference type="ARBA" id="ARBA00023002"/>
    </source>
</evidence>
<dbReference type="SUPFAM" id="SSF50022">
    <property type="entry name" value="ISP domain"/>
    <property type="match status" value="1"/>
</dbReference>
<keyword evidence="2" id="KW-0479">Metal-binding</keyword>
<dbReference type="GO" id="GO:0051537">
    <property type="term" value="F:2 iron, 2 sulfur cluster binding"/>
    <property type="evidence" value="ECO:0007669"/>
    <property type="project" value="UniProtKB-KW"/>
</dbReference>
<dbReference type="Gene3D" id="1.20.1290.10">
    <property type="entry name" value="AhpD-like"/>
    <property type="match status" value="1"/>
</dbReference>
<dbReference type="GO" id="GO:0046872">
    <property type="term" value="F:metal ion binding"/>
    <property type="evidence" value="ECO:0007669"/>
    <property type="project" value="UniProtKB-KW"/>
</dbReference>
<protein>
    <submittedName>
        <fullName evidence="7">Rieske 2Fe-2S domain-containing protein</fullName>
    </submittedName>
</protein>
<dbReference type="GO" id="GO:0051920">
    <property type="term" value="F:peroxiredoxin activity"/>
    <property type="evidence" value="ECO:0007669"/>
    <property type="project" value="InterPro"/>
</dbReference>
<dbReference type="PANTHER" id="PTHR21266:SF60">
    <property type="entry name" value="3-KETOSTEROID-9-ALPHA-MONOOXYGENASE, OXYGENASE COMPONENT"/>
    <property type="match status" value="1"/>
</dbReference>
<keyword evidence="3" id="KW-0560">Oxidoreductase</keyword>
<dbReference type="Pfam" id="PF00355">
    <property type="entry name" value="Rieske"/>
    <property type="match status" value="1"/>
</dbReference>
<evidence type="ECO:0000256" key="5">
    <source>
        <dbReference type="ARBA" id="ARBA00023014"/>
    </source>
</evidence>
<dbReference type="InterPro" id="IPR029032">
    <property type="entry name" value="AhpD-like"/>
</dbReference>
<dbReference type="InterPro" id="IPR050584">
    <property type="entry name" value="Cholesterol_7-desaturase"/>
</dbReference>
<keyword evidence="1" id="KW-0001">2Fe-2S</keyword>
<reference evidence="7 8" key="1">
    <citation type="journal article" date="2020" name="Nature">
        <title>Bacterial chemolithoautotrophy via manganese oxidation.</title>
        <authorList>
            <person name="Yu H."/>
            <person name="Leadbetter J.R."/>
        </authorList>
    </citation>
    <scope>NUCLEOTIDE SEQUENCE [LARGE SCALE GENOMIC DNA]</scope>
    <source>
        <strain evidence="7 8">RBP-1</strain>
    </source>
</reference>
<organism evidence="7 8">
    <name type="scientific">Ramlibacter lithotrophicus</name>
    <dbReference type="NCBI Taxonomy" id="2606681"/>
    <lineage>
        <taxon>Bacteria</taxon>
        <taxon>Pseudomonadati</taxon>
        <taxon>Pseudomonadota</taxon>
        <taxon>Betaproteobacteria</taxon>
        <taxon>Burkholderiales</taxon>
        <taxon>Comamonadaceae</taxon>
        <taxon>Ramlibacter</taxon>
    </lineage>
</organism>
<gene>
    <name evidence="7" type="ORF">RAMLITH_14490</name>
</gene>
<keyword evidence="8" id="KW-1185">Reference proteome</keyword>
<dbReference type="EMBL" id="VTOX01000005">
    <property type="protein sequence ID" value="NKE67034.1"/>
    <property type="molecule type" value="Genomic_DNA"/>
</dbReference>
<keyword evidence="4" id="KW-0408">Iron</keyword>
<comment type="caution">
    <text evidence="7">The sequence shown here is derived from an EMBL/GenBank/DDBJ whole genome shotgun (WGS) entry which is preliminary data.</text>
</comment>